<evidence type="ECO:0008006" key="4">
    <source>
        <dbReference type="Google" id="ProtNLM"/>
    </source>
</evidence>
<accession>A0ABZ2LCU2</accession>
<dbReference type="InterPro" id="IPR036280">
    <property type="entry name" value="Multihaem_cyt_sf"/>
</dbReference>
<evidence type="ECO:0000256" key="1">
    <source>
        <dbReference type="SAM" id="MobiDB-lite"/>
    </source>
</evidence>
<name>A0ABZ2LCU2_9BACT</name>
<feature type="compositionally biased region" description="Pro residues" evidence="1">
    <location>
        <begin position="66"/>
        <end position="82"/>
    </location>
</feature>
<evidence type="ECO:0000313" key="3">
    <source>
        <dbReference type="Proteomes" id="UP001374803"/>
    </source>
</evidence>
<keyword evidence="3" id="KW-1185">Reference proteome</keyword>
<reference evidence="2" key="1">
    <citation type="submission" date="2021-12" db="EMBL/GenBank/DDBJ databases">
        <title>Discovery of the Pendulisporaceae a myxobacterial family with distinct sporulation behavior and unique specialized metabolism.</title>
        <authorList>
            <person name="Garcia R."/>
            <person name="Popoff A."/>
            <person name="Bader C.D."/>
            <person name="Loehr J."/>
            <person name="Walesch S."/>
            <person name="Walt C."/>
            <person name="Boldt J."/>
            <person name="Bunk B."/>
            <person name="Haeckl F.J.F.P.J."/>
            <person name="Gunesch A.P."/>
            <person name="Birkelbach J."/>
            <person name="Nuebel U."/>
            <person name="Pietschmann T."/>
            <person name="Bach T."/>
            <person name="Mueller R."/>
        </authorList>
    </citation>
    <scope>NUCLEOTIDE SEQUENCE</scope>
    <source>
        <strain evidence="2">MSr11367</strain>
    </source>
</reference>
<proteinExistence type="predicted"/>
<sequence>MAEDVQFAERRARAAMARIMVCPPFMDWKTLLLTATLGIAGVSAMAACASGDDSGTSDKPDGGSKSPPPGGGGPPGSQPPPGGGDAGQSGDAGTETDGAVDPGSGGPFEGAPAYVKTTGKSSLSTGHANGVFGNRNPAGTGCLDCHNGGPKAKTSFLFGGTVYSDPQNEKPAKDVEVRLVVNGVATNTYSDEQGNFFFEGKPHAGGGHVGARDATGAMQMNSSPFNGNCNGCHNGGSQPRVHYP</sequence>
<dbReference type="EMBL" id="CP089983">
    <property type="protein sequence ID" value="WXB08752.1"/>
    <property type="molecule type" value="Genomic_DNA"/>
</dbReference>
<dbReference type="RefSeq" id="WP_394838428.1">
    <property type="nucleotide sequence ID" value="NZ_CP089929.1"/>
</dbReference>
<gene>
    <name evidence="2" type="ORF">LVJ94_16115</name>
</gene>
<dbReference type="Proteomes" id="UP001374803">
    <property type="component" value="Chromosome"/>
</dbReference>
<evidence type="ECO:0000313" key="2">
    <source>
        <dbReference type="EMBL" id="WXB08752.1"/>
    </source>
</evidence>
<protein>
    <recommendedName>
        <fullName evidence="4">Cytochrome c domain-containing protein</fullName>
    </recommendedName>
</protein>
<dbReference type="SUPFAM" id="SSF48695">
    <property type="entry name" value="Multiheme cytochromes"/>
    <property type="match status" value="1"/>
</dbReference>
<organism evidence="2 3">
    <name type="scientific">Pendulispora rubella</name>
    <dbReference type="NCBI Taxonomy" id="2741070"/>
    <lineage>
        <taxon>Bacteria</taxon>
        <taxon>Pseudomonadati</taxon>
        <taxon>Myxococcota</taxon>
        <taxon>Myxococcia</taxon>
        <taxon>Myxococcales</taxon>
        <taxon>Sorangiineae</taxon>
        <taxon>Pendulisporaceae</taxon>
        <taxon>Pendulispora</taxon>
    </lineage>
</organism>
<feature type="region of interest" description="Disordered" evidence="1">
    <location>
        <begin position="49"/>
        <end position="119"/>
    </location>
</feature>